<proteinExistence type="predicted"/>
<evidence type="ECO:0000313" key="3">
    <source>
        <dbReference type="Proteomes" id="UP000000845"/>
    </source>
</evidence>
<dbReference type="HOGENOM" id="CLU_113299_3_0_0"/>
<dbReference type="EMBL" id="CP001739">
    <property type="protein sequence ID" value="ACZ07849.1"/>
    <property type="molecule type" value="Genomic_DNA"/>
</dbReference>
<accession>D1AFG4</accession>
<organism evidence="2 3">
    <name type="scientific">Sebaldella termitidis (strain ATCC 33386 / NCTC 11300)</name>
    <dbReference type="NCBI Taxonomy" id="526218"/>
    <lineage>
        <taxon>Bacteria</taxon>
        <taxon>Fusobacteriati</taxon>
        <taxon>Fusobacteriota</taxon>
        <taxon>Fusobacteriia</taxon>
        <taxon>Fusobacteriales</taxon>
        <taxon>Leptotrichiaceae</taxon>
        <taxon>Sebaldella</taxon>
    </lineage>
</organism>
<dbReference type="PIRSF" id="PIRSF016789">
    <property type="entry name" value="DUF454"/>
    <property type="match status" value="1"/>
</dbReference>
<dbReference type="InterPro" id="IPR007401">
    <property type="entry name" value="DUF454"/>
</dbReference>
<reference evidence="2 3" key="2">
    <citation type="journal article" date="2010" name="Stand. Genomic Sci.">
        <title>Complete genome sequence of Sebaldella termitidis type strain (NCTC 11300).</title>
        <authorList>
            <person name="Harmon-Smith M."/>
            <person name="Celia L."/>
            <person name="Chertkov O."/>
            <person name="Lapidus A."/>
            <person name="Copeland A."/>
            <person name="Glavina Del Rio T."/>
            <person name="Nolan M."/>
            <person name="Lucas S."/>
            <person name="Tice H."/>
            <person name="Cheng J.F."/>
            <person name="Han C."/>
            <person name="Detter J.C."/>
            <person name="Bruce D."/>
            <person name="Goodwin L."/>
            <person name="Pitluck S."/>
            <person name="Pati A."/>
            <person name="Liolios K."/>
            <person name="Ivanova N."/>
            <person name="Mavromatis K."/>
            <person name="Mikhailova N."/>
            <person name="Chen A."/>
            <person name="Palaniappan K."/>
            <person name="Land M."/>
            <person name="Hauser L."/>
            <person name="Chang Y.J."/>
            <person name="Jeffries C.D."/>
            <person name="Brettin T."/>
            <person name="Goker M."/>
            <person name="Beck B."/>
            <person name="Bristow J."/>
            <person name="Eisen J.A."/>
            <person name="Markowitz V."/>
            <person name="Hugenholtz P."/>
            <person name="Kyrpides N.C."/>
            <person name="Klenk H.P."/>
            <person name="Chen F."/>
        </authorList>
    </citation>
    <scope>NUCLEOTIDE SEQUENCE [LARGE SCALE GENOMIC DNA]</scope>
    <source>
        <strain evidence="3">ATCC 33386 / NCTC 11300</strain>
    </source>
</reference>
<evidence type="ECO:0000313" key="2">
    <source>
        <dbReference type="EMBL" id="ACZ07849.1"/>
    </source>
</evidence>
<dbReference type="GO" id="GO:0005886">
    <property type="term" value="C:plasma membrane"/>
    <property type="evidence" value="ECO:0007669"/>
    <property type="project" value="TreeGrafter"/>
</dbReference>
<dbReference type="Proteomes" id="UP000000845">
    <property type="component" value="Chromosome"/>
</dbReference>
<name>D1AFG4_SEBTE</name>
<dbReference type="eggNOG" id="COG2832">
    <property type="taxonomic scope" value="Bacteria"/>
</dbReference>
<keyword evidence="1" id="KW-0472">Membrane</keyword>
<dbReference type="Pfam" id="PF04304">
    <property type="entry name" value="DUF454"/>
    <property type="match status" value="1"/>
</dbReference>
<keyword evidence="1" id="KW-1133">Transmembrane helix</keyword>
<keyword evidence="1" id="KW-0812">Transmembrane</keyword>
<dbReference type="PANTHER" id="PTHR35813:SF1">
    <property type="entry name" value="INNER MEMBRANE PROTEIN YBAN"/>
    <property type="match status" value="1"/>
</dbReference>
<feature type="transmembrane region" description="Helical" evidence="1">
    <location>
        <begin position="7"/>
        <end position="26"/>
    </location>
</feature>
<reference evidence="3" key="1">
    <citation type="submission" date="2009-09" db="EMBL/GenBank/DDBJ databases">
        <title>The complete chromosome of Sebaldella termitidis ATCC 33386.</title>
        <authorList>
            <consortium name="US DOE Joint Genome Institute (JGI-PGF)"/>
            <person name="Lucas S."/>
            <person name="Copeland A."/>
            <person name="Lapidus A."/>
            <person name="Glavina del Rio T."/>
            <person name="Dalin E."/>
            <person name="Tice H."/>
            <person name="Bruce D."/>
            <person name="Goodwin L."/>
            <person name="Pitluck S."/>
            <person name="Kyrpides N."/>
            <person name="Mavromatis K."/>
            <person name="Ivanova N."/>
            <person name="Mikhailova N."/>
            <person name="Sims D."/>
            <person name="Meincke L."/>
            <person name="Brettin T."/>
            <person name="Detter J.C."/>
            <person name="Han C."/>
            <person name="Larimer F."/>
            <person name="Land M."/>
            <person name="Hauser L."/>
            <person name="Markowitz V."/>
            <person name="Cheng J.F."/>
            <person name="Hugenholtz P."/>
            <person name="Woyke T."/>
            <person name="Wu D."/>
            <person name="Eisen J.A."/>
        </authorList>
    </citation>
    <scope>NUCLEOTIDE SEQUENCE [LARGE SCALE GENOMIC DNA]</scope>
    <source>
        <strain evidence="3">ATCC 33386 / NCTC 11300</strain>
    </source>
</reference>
<sequence>MKKLFKGIYIILGIIFLGVGIIGIVLPVLPTTPFVLLASFCLAKGSDRINNRFKKTKIYREYILNFKENGLTKKQKIRIVLTADLMLLASGYFVNNFHVRIFLFCLALIKTAVIFRIKTNAGEPA</sequence>
<gene>
    <name evidence="2" type="ordered locus">Sterm_0981</name>
</gene>
<dbReference type="KEGG" id="str:Sterm_0981"/>
<evidence type="ECO:0008006" key="4">
    <source>
        <dbReference type="Google" id="ProtNLM"/>
    </source>
</evidence>
<keyword evidence="3" id="KW-1185">Reference proteome</keyword>
<dbReference type="RefSeq" id="WP_012860445.1">
    <property type="nucleotide sequence ID" value="NC_013517.1"/>
</dbReference>
<evidence type="ECO:0000256" key="1">
    <source>
        <dbReference type="SAM" id="Phobius"/>
    </source>
</evidence>
<protein>
    <recommendedName>
        <fullName evidence="4">Inner membrane protein YbaN</fullName>
    </recommendedName>
</protein>
<dbReference type="PANTHER" id="PTHR35813">
    <property type="entry name" value="INNER MEMBRANE PROTEIN YBAN"/>
    <property type="match status" value="1"/>
</dbReference>
<dbReference type="AlphaFoldDB" id="D1AFG4"/>